<feature type="region of interest" description="Disordered" evidence="1">
    <location>
        <begin position="1"/>
        <end position="22"/>
    </location>
</feature>
<dbReference type="AlphaFoldDB" id="A8XDR3"/>
<evidence type="ECO:0000256" key="1">
    <source>
        <dbReference type="SAM" id="MobiDB-lite"/>
    </source>
</evidence>
<evidence type="ECO:0000313" key="4">
    <source>
        <dbReference type="WormBase" id="CBG11661"/>
    </source>
</evidence>
<dbReference type="GeneID" id="8574765"/>
<gene>
    <name evidence="2 4" type="ORF">CBG11661</name>
    <name evidence="2" type="ORF">CBG_11661</name>
</gene>
<name>A8XDR3_CAEBR</name>
<dbReference type="EMBL" id="HE600992">
    <property type="protein sequence ID" value="CAP30783.2"/>
    <property type="molecule type" value="Genomic_DNA"/>
</dbReference>
<evidence type="ECO:0000313" key="2">
    <source>
        <dbReference type="EMBL" id="CAP30783.2"/>
    </source>
</evidence>
<evidence type="ECO:0000313" key="3">
    <source>
        <dbReference type="Proteomes" id="UP000008549"/>
    </source>
</evidence>
<protein>
    <submittedName>
        <fullName evidence="2">Protein CBG11661</fullName>
    </submittedName>
</protein>
<dbReference type="CTD" id="8574765"/>
<proteinExistence type="predicted"/>
<dbReference type="RefSeq" id="XP_045094617.1">
    <property type="nucleotide sequence ID" value="XM_045244964.1"/>
</dbReference>
<dbReference type="WormBase" id="CBG11661">
    <property type="protein sequence ID" value="CBP33742"/>
    <property type="gene ID" value="WBGene00032751"/>
</dbReference>
<reference evidence="2 3" key="2">
    <citation type="journal article" date="2011" name="PLoS Genet.">
        <title>Caenorhabditis briggsae recombinant inbred line genotypes reveal inter-strain incompatibility and the evolution of recombination.</title>
        <authorList>
            <person name="Ross J.A."/>
            <person name="Koboldt D.C."/>
            <person name="Staisch J.E."/>
            <person name="Chamberlin H.M."/>
            <person name="Gupta B.P."/>
            <person name="Miller R.D."/>
            <person name="Baird S.E."/>
            <person name="Haag E.S."/>
        </authorList>
    </citation>
    <scope>NUCLEOTIDE SEQUENCE [LARGE SCALE GENOMIC DNA]</scope>
    <source>
        <strain evidence="2 3">AF16</strain>
    </source>
</reference>
<accession>A8XDR3</accession>
<dbReference type="HOGENOM" id="CLU_2252443_0_0_1"/>
<keyword evidence="3" id="KW-1185">Reference proteome</keyword>
<sequence length="104" mass="12161">MERKDSESSDNGFLKRKSSLPIYSPLGTSPHLQSSWQSSSLFHPNLFFLSSSFLHTRPLAWTIADTEDFKLFIFLFLDDFDYPCNYEISSNLQFFIIVITFYIN</sequence>
<organism evidence="2 3">
    <name type="scientific">Caenorhabditis briggsae</name>
    <dbReference type="NCBI Taxonomy" id="6238"/>
    <lineage>
        <taxon>Eukaryota</taxon>
        <taxon>Metazoa</taxon>
        <taxon>Ecdysozoa</taxon>
        <taxon>Nematoda</taxon>
        <taxon>Chromadorea</taxon>
        <taxon>Rhabditida</taxon>
        <taxon>Rhabditina</taxon>
        <taxon>Rhabditomorpha</taxon>
        <taxon>Rhabditoidea</taxon>
        <taxon>Rhabditidae</taxon>
        <taxon>Peloderinae</taxon>
        <taxon>Caenorhabditis</taxon>
    </lineage>
</organism>
<dbReference type="Proteomes" id="UP000008549">
    <property type="component" value="Unassembled WGS sequence"/>
</dbReference>
<dbReference type="InParanoid" id="A8XDR3"/>
<dbReference type="KEGG" id="cbr:CBG_11661"/>
<reference evidence="2 3" key="1">
    <citation type="journal article" date="2003" name="PLoS Biol.">
        <title>The genome sequence of Caenorhabditis briggsae: a platform for comparative genomics.</title>
        <authorList>
            <person name="Stein L.D."/>
            <person name="Bao Z."/>
            <person name="Blasiar D."/>
            <person name="Blumenthal T."/>
            <person name="Brent M.R."/>
            <person name="Chen N."/>
            <person name="Chinwalla A."/>
            <person name="Clarke L."/>
            <person name="Clee C."/>
            <person name="Coghlan A."/>
            <person name="Coulson A."/>
            <person name="D'Eustachio P."/>
            <person name="Fitch D.H."/>
            <person name="Fulton L.A."/>
            <person name="Fulton R.E."/>
            <person name="Griffiths-Jones S."/>
            <person name="Harris T.W."/>
            <person name="Hillier L.W."/>
            <person name="Kamath R."/>
            <person name="Kuwabara P.E."/>
            <person name="Mardis E.R."/>
            <person name="Marra M.A."/>
            <person name="Miner T.L."/>
            <person name="Minx P."/>
            <person name="Mullikin J.C."/>
            <person name="Plumb R.W."/>
            <person name="Rogers J."/>
            <person name="Schein J.E."/>
            <person name="Sohrmann M."/>
            <person name="Spieth J."/>
            <person name="Stajich J.E."/>
            <person name="Wei C."/>
            <person name="Willey D."/>
            <person name="Wilson R.K."/>
            <person name="Durbin R."/>
            <person name="Waterston R.H."/>
        </authorList>
    </citation>
    <scope>NUCLEOTIDE SEQUENCE [LARGE SCALE GENOMIC DNA]</scope>
    <source>
        <strain evidence="2 3">AF16</strain>
    </source>
</reference>